<comment type="caution">
    <text evidence="2">The sequence shown here is derived from an EMBL/GenBank/DDBJ whole genome shotgun (WGS) entry which is preliminary data.</text>
</comment>
<feature type="transmembrane region" description="Helical" evidence="1">
    <location>
        <begin position="20"/>
        <end position="43"/>
    </location>
</feature>
<evidence type="ECO:0000256" key="1">
    <source>
        <dbReference type="SAM" id="Phobius"/>
    </source>
</evidence>
<evidence type="ECO:0000313" key="2">
    <source>
        <dbReference type="EMBL" id="MBB2921294.1"/>
    </source>
</evidence>
<sequence>MSAPEVATVRFGPLERRGVLLGLGFPQLAVLGVGLMVALAGVYTAGGRGLVVGAPIWASLVIVATAVVRGRPLLEWLPLIASWRTRVLTDATTLVARPTAPTPGTLTLPGIPGRLAVTMSPTLDAALVLDRRAGTVTAVARVHGTGFVLDGASAQDHKVAGWGRVLASTCHMSRVLRVQVLTRTVAGGSPTARAWWRRNAAAAPSLAGRVVAELLEDVTAQARRAETFVAVALRIPRGSARRITRASAERVEQDLGAIADALRAAELVIDRWVDVDDLAMVLRTTYDPAGARNAVVSNPPPPDDGARPAGFSLHGPMGAREHWTYLRTDSAAHATYWVAQWPRSDVHPGFLQPLLASTGAARTLTITAEPIGTAQALREIRRAQVEHAADKTRRDRIGQIEDEATRTEVAELARREAEIVAGHGDLRFTGVLTVTAPTVEELEVGCTATEGAAAQALCEVRRLVGQQALAHAAAALPLARGVL</sequence>
<evidence type="ECO:0000313" key="3">
    <source>
        <dbReference type="Proteomes" id="UP000518206"/>
    </source>
</evidence>
<dbReference type="AlphaFoldDB" id="A0A7W4Y9T2"/>
<protein>
    <recommendedName>
        <fullName evidence="4">PrgI family protein</fullName>
    </recommendedName>
</protein>
<reference evidence="2 3" key="2">
    <citation type="submission" date="2020-08" db="EMBL/GenBank/DDBJ databases">
        <authorList>
            <person name="Partida-Martinez L."/>
            <person name="Huntemann M."/>
            <person name="Clum A."/>
            <person name="Wang J."/>
            <person name="Palaniappan K."/>
            <person name="Ritter S."/>
            <person name="Chen I.-M."/>
            <person name="Stamatis D."/>
            <person name="Reddy T."/>
            <person name="O'Malley R."/>
            <person name="Daum C."/>
            <person name="Shapiro N."/>
            <person name="Ivanova N."/>
            <person name="Kyrpides N."/>
            <person name="Woyke T."/>
        </authorList>
    </citation>
    <scope>NUCLEOTIDE SEQUENCE [LARGE SCALE GENOMIC DNA]</scope>
    <source>
        <strain evidence="2 3">RAS26</strain>
    </source>
</reference>
<proteinExistence type="predicted"/>
<name>A0A7W4Y9T2_9CELL</name>
<dbReference type="InterPro" id="IPR049978">
    <property type="entry name" value="SCO6880-like"/>
</dbReference>
<feature type="transmembrane region" description="Helical" evidence="1">
    <location>
        <begin position="49"/>
        <end position="68"/>
    </location>
</feature>
<gene>
    <name evidence="2" type="ORF">FHR80_000188</name>
</gene>
<evidence type="ECO:0008006" key="4">
    <source>
        <dbReference type="Google" id="ProtNLM"/>
    </source>
</evidence>
<dbReference type="EMBL" id="JACHVX010000001">
    <property type="protein sequence ID" value="MBB2921294.1"/>
    <property type="molecule type" value="Genomic_DNA"/>
</dbReference>
<dbReference type="RefSeq" id="WP_183294336.1">
    <property type="nucleotide sequence ID" value="NZ_JACHVX010000001.1"/>
</dbReference>
<dbReference type="NCBIfam" id="NF042935">
    <property type="entry name" value="SCO6880_fam"/>
    <property type="match status" value="1"/>
</dbReference>
<reference evidence="2 3" key="1">
    <citation type="submission" date="2020-08" db="EMBL/GenBank/DDBJ databases">
        <title>The Agave Microbiome: Exploring the role of microbial communities in plant adaptations to desert environments.</title>
        <authorList>
            <person name="Partida-Martinez L.P."/>
        </authorList>
    </citation>
    <scope>NUCLEOTIDE SEQUENCE [LARGE SCALE GENOMIC DNA]</scope>
    <source>
        <strain evidence="2 3">RAS26</strain>
    </source>
</reference>
<keyword evidence="1" id="KW-1133">Transmembrane helix</keyword>
<organism evidence="2 3">
    <name type="scientific">Cellulomonas cellasea</name>
    <dbReference type="NCBI Taxonomy" id="43670"/>
    <lineage>
        <taxon>Bacteria</taxon>
        <taxon>Bacillati</taxon>
        <taxon>Actinomycetota</taxon>
        <taxon>Actinomycetes</taxon>
        <taxon>Micrococcales</taxon>
        <taxon>Cellulomonadaceae</taxon>
        <taxon>Cellulomonas</taxon>
    </lineage>
</organism>
<keyword evidence="1" id="KW-0812">Transmembrane</keyword>
<dbReference type="Proteomes" id="UP000518206">
    <property type="component" value="Unassembled WGS sequence"/>
</dbReference>
<keyword evidence="1" id="KW-0472">Membrane</keyword>
<accession>A0A7W4Y9T2</accession>